<dbReference type="RefSeq" id="WP_351084193.1">
    <property type="nucleotide sequence ID" value="NZ_JBEOZG010000025.1"/>
</dbReference>
<dbReference type="EMBL" id="JBIAWJ010000028">
    <property type="protein sequence ID" value="MFF4526750.1"/>
    <property type="molecule type" value="Genomic_DNA"/>
</dbReference>
<dbReference type="GO" id="GO:0005524">
    <property type="term" value="F:ATP binding"/>
    <property type="evidence" value="ECO:0007669"/>
    <property type="project" value="UniProtKB-KW"/>
</dbReference>
<sequence length="138" mass="15283">MYCWRGTLEANALAGGNARLRIRTRLTVWNWCGDIEQASQIAALLVENAVRHSGIPRYGRLRICLAVLGTNELTVDVMDPHPHFPGFEEAVMWEPRPGETPRGLYLARCYGAQVTYRSAEDGSGKTVQALIKPTVESA</sequence>
<organism evidence="1 2">
    <name type="scientific">Streptomyces bluensis</name>
    <dbReference type="NCBI Taxonomy" id="33897"/>
    <lineage>
        <taxon>Bacteria</taxon>
        <taxon>Bacillati</taxon>
        <taxon>Actinomycetota</taxon>
        <taxon>Actinomycetes</taxon>
        <taxon>Kitasatosporales</taxon>
        <taxon>Streptomycetaceae</taxon>
        <taxon>Streptomyces</taxon>
    </lineage>
</organism>
<gene>
    <name evidence="1" type="ORF">ACFY1D_35790</name>
</gene>
<name>A0ABW6UTG0_9ACTN</name>
<dbReference type="Gene3D" id="3.30.565.10">
    <property type="entry name" value="Histidine kinase-like ATPase, C-terminal domain"/>
    <property type="match status" value="1"/>
</dbReference>
<protein>
    <submittedName>
        <fullName evidence="1">ATP-binding protein</fullName>
    </submittedName>
</protein>
<reference evidence="1 2" key="1">
    <citation type="submission" date="2024-10" db="EMBL/GenBank/DDBJ databases">
        <title>The Natural Products Discovery Center: Release of the First 8490 Sequenced Strains for Exploring Actinobacteria Biosynthetic Diversity.</title>
        <authorList>
            <person name="Kalkreuter E."/>
            <person name="Kautsar S.A."/>
            <person name="Yang D."/>
            <person name="Bader C.D."/>
            <person name="Teijaro C.N."/>
            <person name="Fluegel L."/>
            <person name="Davis C.M."/>
            <person name="Simpson J.R."/>
            <person name="Lauterbach L."/>
            <person name="Steele A.D."/>
            <person name="Gui C."/>
            <person name="Meng S."/>
            <person name="Li G."/>
            <person name="Viehrig K."/>
            <person name="Ye F."/>
            <person name="Su P."/>
            <person name="Kiefer A.F."/>
            <person name="Nichols A."/>
            <person name="Cepeda A.J."/>
            <person name="Yan W."/>
            <person name="Fan B."/>
            <person name="Jiang Y."/>
            <person name="Adhikari A."/>
            <person name="Zheng C.-J."/>
            <person name="Schuster L."/>
            <person name="Cowan T.M."/>
            <person name="Smanski M.J."/>
            <person name="Chevrette M.G."/>
            <person name="De Carvalho L.P.S."/>
            <person name="Shen B."/>
        </authorList>
    </citation>
    <scope>NUCLEOTIDE SEQUENCE [LARGE SCALE GENOMIC DNA]</scope>
    <source>
        <strain evidence="1 2">NPDC001390</strain>
    </source>
</reference>
<accession>A0ABW6UTG0</accession>
<comment type="caution">
    <text evidence="1">The sequence shown here is derived from an EMBL/GenBank/DDBJ whole genome shotgun (WGS) entry which is preliminary data.</text>
</comment>
<proteinExistence type="predicted"/>
<evidence type="ECO:0000313" key="1">
    <source>
        <dbReference type="EMBL" id="MFF4526750.1"/>
    </source>
</evidence>
<keyword evidence="1" id="KW-0547">Nucleotide-binding</keyword>
<evidence type="ECO:0000313" key="2">
    <source>
        <dbReference type="Proteomes" id="UP001602058"/>
    </source>
</evidence>
<dbReference type="SUPFAM" id="SSF55874">
    <property type="entry name" value="ATPase domain of HSP90 chaperone/DNA topoisomerase II/histidine kinase"/>
    <property type="match status" value="1"/>
</dbReference>
<keyword evidence="1" id="KW-0067">ATP-binding</keyword>
<dbReference type="InterPro" id="IPR036890">
    <property type="entry name" value="HATPase_C_sf"/>
</dbReference>
<dbReference type="Proteomes" id="UP001602058">
    <property type="component" value="Unassembled WGS sequence"/>
</dbReference>
<keyword evidence="2" id="KW-1185">Reference proteome</keyword>